<evidence type="ECO:0000313" key="1">
    <source>
        <dbReference type="EMBL" id="GIQ63598.1"/>
    </source>
</evidence>
<keyword evidence="2" id="KW-1185">Reference proteome</keyword>
<sequence>MPATKNRARDLEFDLSICERWDLGNPDITNEFVRQALEGWPYAIRRALAAEAEIDRLRNELNILQQQLYGSEVYGIGTSAL</sequence>
<reference evidence="1 2" key="1">
    <citation type="submission" date="2021-04" db="EMBL/GenBank/DDBJ databases">
        <title>Draft genome sequence of Paenibacillus cisolokensis, LC2-13A.</title>
        <authorList>
            <person name="Uke A."/>
            <person name="Chhe C."/>
            <person name="Baramee S."/>
            <person name="Kosugi A."/>
        </authorList>
    </citation>
    <scope>NUCLEOTIDE SEQUENCE [LARGE SCALE GENOMIC DNA]</scope>
    <source>
        <strain evidence="1 2">LC2-13A</strain>
    </source>
</reference>
<evidence type="ECO:0000313" key="2">
    <source>
        <dbReference type="Proteomes" id="UP000680304"/>
    </source>
</evidence>
<comment type="caution">
    <text evidence="1">The sequence shown here is derived from an EMBL/GenBank/DDBJ whole genome shotgun (WGS) entry which is preliminary data.</text>
</comment>
<accession>A0ABQ4N5Y7</accession>
<gene>
    <name evidence="1" type="ORF">PACILC2_21660</name>
</gene>
<organism evidence="1 2">
    <name type="scientific">Paenibacillus cisolokensis</name>
    <dbReference type="NCBI Taxonomy" id="1658519"/>
    <lineage>
        <taxon>Bacteria</taxon>
        <taxon>Bacillati</taxon>
        <taxon>Bacillota</taxon>
        <taxon>Bacilli</taxon>
        <taxon>Bacillales</taxon>
        <taxon>Paenibacillaceae</taxon>
        <taxon>Paenibacillus</taxon>
    </lineage>
</organism>
<dbReference type="EMBL" id="BOVJ01000067">
    <property type="protein sequence ID" value="GIQ63598.1"/>
    <property type="molecule type" value="Genomic_DNA"/>
</dbReference>
<protein>
    <submittedName>
        <fullName evidence="1">Uncharacterized protein</fullName>
    </submittedName>
</protein>
<dbReference type="RefSeq" id="WP_213528698.1">
    <property type="nucleotide sequence ID" value="NZ_BOVJ01000067.1"/>
</dbReference>
<name>A0ABQ4N5Y7_9BACL</name>
<proteinExistence type="predicted"/>
<dbReference type="Proteomes" id="UP000680304">
    <property type="component" value="Unassembled WGS sequence"/>
</dbReference>